<comment type="pathway">
    <text evidence="5">Amino-acid biosynthesis; L-arginine biosynthesis; N(2)-acetyl-L-ornithine from L-glutamate: step 3/4.</text>
</comment>
<dbReference type="PANTHER" id="PTHR32338">
    <property type="entry name" value="N-ACETYL-GAMMA-GLUTAMYL-PHOSPHATE REDUCTASE, CHLOROPLASTIC-RELATED-RELATED"/>
    <property type="match status" value="1"/>
</dbReference>
<evidence type="ECO:0000256" key="4">
    <source>
        <dbReference type="ARBA" id="ARBA00023002"/>
    </source>
</evidence>
<dbReference type="SUPFAM" id="SSF55347">
    <property type="entry name" value="Glyceraldehyde-3-phosphate dehydrogenase-like, C-terminal domain"/>
    <property type="match status" value="1"/>
</dbReference>
<comment type="function">
    <text evidence="5">Catalyzes the NADPH-dependent reduction of N-acetyl-5-glutamyl phosphate to yield N-acetyl-L-glutamate 5-semialdehyde.</text>
</comment>
<dbReference type="Gene3D" id="3.40.50.720">
    <property type="entry name" value="NAD(P)-binding Rossmann-like Domain"/>
    <property type="match status" value="1"/>
</dbReference>
<keyword evidence="3 5" id="KW-0521">NADP</keyword>
<dbReference type="UniPathway" id="UPA00068">
    <property type="reaction ID" value="UER00108"/>
</dbReference>
<keyword evidence="2 5" id="KW-0028">Amino-acid biosynthesis</keyword>
<dbReference type="PANTHER" id="PTHR32338:SF10">
    <property type="entry name" value="N-ACETYL-GAMMA-GLUTAMYL-PHOSPHATE REDUCTASE, CHLOROPLASTIC-RELATED"/>
    <property type="match status" value="1"/>
</dbReference>
<dbReference type="CDD" id="cd17895">
    <property type="entry name" value="AGPR_1_N"/>
    <property type="match status" value="1"/>
</dbReference>
<dbReference type="KEGG" id="tper:IWA51_09435"/>
<dbReference type="GO" id="GO:0005737">
    <property type="term" value="C:cytoplasm"/>
    <property type="evidence" value="ECO:0007669"/>
    <property type="project" value="UniProtKB-SubCell"/>
</dbReference>
<evidence type="ECO:0000256" key="2">
    <source>
        <dbReference type="ARBA" id="ARBA00022605"/>
    </source>
</evidence>
<evidence type="ECO:0000256" key="1">
    <source>
        <dbReference type="ARBA" id="ARBA00022571"/>
    </source>
</evidence>
<evidence type="ECO:0000256" key="6">
    <source>
        <dbReference type="PROSITE-ProRule" id="PRU10010"/>
    </source>
</evidence>
<dbReference type="Gene3D" id="3.30.360.10">
    <property type="entry name" value="Dihydrodipicolinate Reductase, domain 2"/>
    <property type="match status" value="1"/>
</dbReference>
<feature type="active site" evidence="5 6">
    <location>
        <position position="153"/>
    </location>
</feature>
<name>A0A7T3RCI1_9SPIR</name>
<evidence type="ECO:0000256" key="5">
    <source>
        <dbReference type="HAMAP-Rule" id="MF_00150"/>
    </source>
</evidence>
<dbReference type="InterPro" id="IPR036291">
    <property type="entry name" value="NAD(P)-bd_dom_sf"/>
</dbReference>
<dbReference type="GO" id="GO:0006526">
    <property type="term" value="P:L-arginine biosynthetic process"/>
    <property type="evidence" value="ECO:0007669"/>
    <property type="project" value="UniProtKB-UniRule"/>
</dbReference>
<dbReference type="NCBIfam" id="TIGR01850">
    <property type="entry name" value="argC"/>
    <property type="match status" value="1"/>
</dbReference>
<dbReference type="InterPro" id="IPR023013">
    <property type="entry name" value="AGPR_AS"/>
</dbReference>
<dbReference type="Pfam" id="PF22698">
    <property type="entry name" value="Semialdhyde_dhC_1"/>
    <property type="match status" value="1"/>
</dbReference>
<dbReference type="PROSITE" id="PS01224">
    <property type="entry name" value="ARGC"/>
    <property type="match status" value="1"/>
</dbReference>
<dbReference type="InterPro" id="IPR058924">
    <property type="entry name" value="AGPR_dimerisation_dom"/>
</dbReference>
<dbReference type="RefSeq" id="WP_177527669.1">
    <property type="nucleotide sequence ID" value="NZ_CBCSHE010000009.1"/>
</dbReference>
<comment type="catalytic activity">
    <reaction evidence="5">
        <text>N-acetyl-L-glutamate 5-semialdehyde + phosphate + NADP(+) = N-acetyl-L-glutamyl 5-phosphate + NADPH + H(+)</text>
        <dbReference type="Rhea" id="RHEA:21588"/>
        <dbReference type="ChEBI" id="CHEBI:15378"/>
        <dbReference type="ChEBI" id="CHEBI:29123"/>
        <dbReference type="ChEBI" id="CHEBI:43474"/>
        <dbReference type="ChEBI" id="CHEBI:57783"/>
        <dbReference type="ChEBI" id="CHEBI:57936"/>
        <dbReference type="ChEBI" id="CHEBI:58349"/>
        <dbReference type="EC" id="1.2.1.38"/>
    </reaction>
</comment>
<keyword evidence="5" id="KW-0963">Cytoplasm</keyword>
<dbReference type="GO" id="GO:0003942">
    <property type="term" value="F:N-acetyl-gamma-glutamyl-phosphate reductase activity"/>
    <property type="evidence" value="ECO:0007669"/>
    <property type="project" value="UniProtKB-UniRule"/>
</dbReference>
<dbReference type="HAMAP" id="MF_00150">
    <property type="entry name" value="ArgC_type1"/>
    <property type="match status" value="1"/>
</dbReference>
<proteinExistence type="inferred from homology"/>
<reference evidence="8 9" key="1">
    <citation type="submission" date="2020-11" db="EMBL/GenBank/DDBJ databases">
        <title>Treponema Peruensis nv. sp., first commensal Treponema isolated from human feces.</title>
        <authorList>
            <person name="Belkhou C."/>
            <person name="Raes J."/>
        </authorList>
    </citation>
    <scope>NUCLEOTIDE SEQUENCE [LARGE SCALE GENOMIC DNA]</scope>
    <source>
        <strain evidence="8 9">RCC2812</strain>
    </source>
</reference>
<evidence type="ECO:0000313" key="8">
    <source>
        <dbReference type="EMBL" id="QQA00485.1"/>
    </source>
</evidence>
<dbReference type="EMBL" id="CP064936">
    <property type="protein sequence ID" value="QQA00485.1"/>
    <property type="molecule type" value="Genomic_DNA"/>
</dbReference>
<evidence type="ECO:0000256" key="3">
    <source>
        <dbReference type="ARBA" id="ARBA00022857"/>
    </source>
</evidence>
<dbReference type="InterPro" id="IPR000534">
    <property type="entry name" value="Semialdehyde_DH_NAD-bd"/>
</dbReference>
<dbReference type="GO" id="GO:0051287">
    <property type="term" value="F:NAD binding"/>
    <property type="evidence" value="ECO:0007669"/>
    <property type="project" value="InterPro"/>
</dbReference>
<dbReference type="CDD" id="cd23934">
    <property type="entry name" value="AGPR_1_C"/>
    <property type="match status" value="1"/>
</dbReference>
<dbReference type="InterPro" id="IPR050085">
    <property type="entry name" value="AGPR"/>
</dbReference>
<accession>A0A7T3RCI1</accession>
<comment type="similarity">
    <text evidence="5">Belongs to the NAGSA dehydrogenase family. Type 1 subfamily.</text>
</comment>
<sequence length="363" mass="39868">MVTVGIIGATGYAGVELLRILLRHPHVKYIYCSSVSFEGQNIDDVYPNLKGMLGDKCGRVLLSADEIKEKADILFTALPHGIAEQYADYCVKNGKKLIDLSADFRYGTDEATFTKWYKKTWDFPEVHQECVYGSPEMNRESIRSARIIGNPGCYVTSVTLGLLPALKNSLVDVNTIIADSKSGVTGAGRNPSMTNQFCECGESFSAYKVGNHRHQSEIERNLSILAGTKANVIFTPHLIPQNRGILSTIYAPLTQSAAGTIAAEAEKRGCTPDEVVRDIYRKTYENEPFVRVLDAGVNATTRVVRYSNFCDIQVYVVNGGKMLEVVSCLDNMIKGAAGQAVQNMNLMYGFGETEAIDFVPPAF</sequence>
<dbReference type="SUPFAM" id="SSF51735">
    <property type="entry name" value="NAD(P)-binding Rossmann-fold domains"/>
    <property type="match status" value="1"/>
</dbReference>
<evidence type="ECO:0000313" key="9">
    <source>
        <dbReference type="Proteomes" id="UP000595224"/>
    </source>
</evidence>
<dbReference type="AlphaFoldDB" id="A0A7T3RCI1"/>
<feature type="domain" description="Semialdehyde dehydrogenase NAD-binding" evidence="7">
    <location>
        <begin position="3"/>
        <end position="145"/>
    </location>
</feature>
<organism evidence="8 9">
    <name type="scientific">Treponema peruense</name>
    <dbReference type="NCBI Taxonomy" id="2787628"/>
    <lineage>
        <taxon>Bacteria</taxon>
        <taxon>Pseudomonadati</taxon>
        <taxon>Spirochaetota</taxon>
        <taxon>Spirochaetia</taxon>
        <taxon>Spirochaetales</taxon>
        <taxon>Treponemataceae</taxon>
        <taxon>Treponema</taxon>
    </lineage>
</organism>
<dbReference type="SMART" id="SM00859">
    <property type="entry name" value="Semialdhyde_dh"/>
    <property type="match status" value="1"/>
</dbReference>
<keyword evidence="9" id="KW-1185">Reference proteome</keyword>
<dbReference type="Proteomes" id="UP000595224">
    <property type="component" value="Chromosome"/>
</dbReference>
<evidence type="ECO:0000259" key="7">
    <source>
        <dbReference type="SMART" id="SM00859"/>
    </source>
</evidence>
<keyword evidence="4 5" id="KW-0560">Oxidoreductase</keyword>
<keyword evidence="1 5" id="KW-0055">Arginine biosynthesis</keyword>
<gene>
    <name evidence="5" type="primary">argC</name>
    <name evidence="8" type="ORF">IWA51_09435</name>
</gene>
<comment type="subcellular location">
    <subcellularLocation>
        <location evidence="5">Cytoplasm</location>
    </subcellularLocation>
</comment>
<dbReference type="EC" id="1.2.1.38" evidence="5"/>
<protein>
    <recommendedName>
        <fullName evidence="5">N-acetyl-gamma-glutamyl-phosphate reductase</fullName>
        <shortName evidence="5">AGPR</shortName>
        <ecNumber evidence="5">1.2.1.38</ecNumber>
    </recommendedName>
    <alternativeName>
        <fullName evidence="5">N-acetyl-glutamate semialdehyde dehydrogenase</fullName>
        <shortName evidence="5">NAGSA dehydrogenase</shortName>
    </alternativeName>
</protein>
<dbReference type="InterPro" id="IPR000706">
    <property type="entry name" value="AGPR_type-1"/>
</dbReference>
<dbReference type="GO" id="GO:0070401">
    <property type="term" value="F:NADP+ binding"/>
    <property type="evidence" value="ECO:0007669"/>
    <property type="project" value="InterPro"/>
</dbReference>
<dbReference type="Pfam" id="PF01118">
    <property type="entry name" value="Semialdhyde_dh"/>
    <property type="match status" value="1"/>
</dbReference>